<reference evidence="1" key="1">
    <citation type="submission" date="2025-08" db="UniProtKB">
        <authorList>
            <consortium name="Ensembl"/>
        </authorList>
    </citation>
    <scope>IDENTIFICATION</scope>
</reference>
<evidence type="ECO:0008006" key="3">
    <source>
        <dbReference type="Google" id="ProtNLM"/>
    </source>
</evidence>
<proteinExistence type="predicted"/>
<reference evidence="1" key="2">
    <citation type="submission" date="2025-09" db="UniProtKB">
        <authorList>
            <consortium name="Ensembl"/>
        </authorList>
    </citation>
    <scope>IDENTIFICATION</scope>
</reference>
<sequence length="143" mass="15932">MEVTLPVMVEELLKEVQKAFQEMLQVPAGLLLALKYVFGLTALPALDLVDQCSVTLVMSPSGRTVYQVLRSSIKLYTCCYSCHFYTCPSDSLVCKHILAVYLSRGMPGAARLRQAAEQYLPDILTFEKKKLFPPWNSAIALAL</sequence>
<accession>A0A8D0HHM3</accession>
<evidence type="ECO:0000313" key="1">
    <source>
        <dbReference type="Ensembl" id="ENSSPUP00000019948.1"/>
    </source>
</evidence>
<keyword evidence="2" id="KW-1185">Reference proteome</keyword>
<dbReference type="AlphaFoldDB" id="A0A8D0HHM3"/>
<organism evidence="1 2">
    <name type="scientific">Sphenodon punctatus</name>
    <name type="common">Tuatara</name>
    <name type="synonym">Hatteria punctata</name>
    <dbReference type="NCBI Taxonomy" id="8508"/>
    <lineage>
        <taxon>Eukaryota</taxon>
        <taxon>Metazoa</taxon>
        <taxon>Chordata</taxon>
        <taxon>Craniata</taxon>
        <taxon>Vertebrata</taxon>
        <taxon>Euteleostomi</taxon>
        <taxon>Lepidosauria</taxon>
        <taxon>Sphenodontia</taxon>
        <taxon>Sphenodontidae</taxon>
        <taxon>Sphenodon</taxon>
    </lineage>
</organism>
<dbReference type="Ensembl" id="ENSSPUT00000021247.1">
    <property type="protein sequence ID" value="ENSSPUP00000019948.1"/>
    <property type="gene ID" value="ENSSPUG00000015341.1"/>
</dbReference>
<dbReference type="GeneTree" id="ENSGT00390000017523"/>
<name>A0A8D0HHM3_SPHPU</name>
<dbReference type="PANTHER" id="PTHR28498:SF1">
    <property type="entry name" value="ZINC FINGER SWIM DOMAIN-CONTAINING PROTEIN 7"/>
    <property type="match status" value="1"/>
</dbReference>
<dbReference type="GO" id="GO:0097196">
    <property type="term" value="C:Shu complex"/>
    <property type="evidence" value="ECO:0007669"/>
    <property type="project" value="TreeGrafter"/>
</dbReference>
<dbReference type="PANTHER" id="PTHR28498">
    <property type="entry name" value="ZINC FINGER SWIM DOMAIN-CONTAINING PROTEIN 7"/>
    <property type="match status" value="1"/>
</dbReference>
<protein>
    <recommendedName>
        <fullName evidence="3">SWIM-type domain-containing protein</fullName>
    </recommendedName>
</protein>
<dbReference type="GO" id="GO:0000724">
    <property type="term" value="P:double-strand break repair via homologous recombination"/>
    <property type="evidence" value="ECO:0007669"/>
    <property type="project" value="TreeGrafter"/>
</dbReference>
<evidence type="ECO:0000313" key="2">
    <source>
        <dbReference type="Proteomes" id="UP000694392"/>
    </source>
</evidence>
<dbReference type="Proteomes" id="UP000694392">
    <property type="component" value="Unplaced"/>
</dbReference>